<dbReference type="Pfam" id="PF07715">
    <property type="entry name" value="Plug"/>
    <property type="match status" value="1"/>
</dbReference>
<dbReference type="Gene3D" id="2.40.170.20">
    <property type="entry name" value="TonB-dependent receptor, beta-barrel domain"/>
    <property type="match status" value="1"/>
</dbReference>
<evidence type="ECO:0000313" key="11">
    <source>
        <dbReference type="EMBL" id="GAA4184374.1"/>
    </source>
</evidence>
<dbReference type="EMBL" id="BAAAZK010000008">
    <property type="protein sequence ID" value="GAA4184374.1"/>
    <property type="molecule type" value="Genomic_DNA"/>
</dbReference>
<keyword evidence="3 8" id="KW-1134">Transmembrane beta strand</keyword>
<feature type="chain" id="PRO_5046498177" evidence="9">
    <location>
        <begin position="35"/>
        <end position="1084"/>
    </location>
</feature>
<evidence type="ECO:0000256" key="3">
    <source>
        <dbReference type="ARBA" id="ARBA00022452"/>
    </source>
</evidence>
<feature type="signal peptide" evidence="9">
    <location>
        <begin position="1"/>
        <end position="34"/>
    </location>
</feature>
<keyword evidence="4 8" id="KW-0812">Transmembrane</keyword>
<keyword evidence="2 8" id="KW-0813">Transport</keyword>
<dbReference type="InterPro" id="IPR023997">
    <property type="entry name" value="TonB-dep_OMP_SusC/RagA_CS"/>
</dbReference>
<keyword evidence="6 8" id="KW-0472">Membrane</keyword>
<dbReference type="NCBIfam" id="TIGR04056">
    <property type="entry name" value="OMP_RagA_SusC"/>
    <property type="match status" value="1"/>
</dbReference>
<dbReference type="PROSITE" id="PS52016">
    <property type="entry name" value="TONB_DEPENDENT_REC_3"/>
    <property type="match status" value="1"/>
</dbReference>
<dbReference type="InterPro" id="IPR008969">
    <property type="entry name" value="CarboxyPept-like_regulatory"/>
</dbReference>
<dbReference type="SUPFAM" id="SSF49464">
    <property type="entry name" value="Carboxypeptidase regulatory domain-like"/>
    <property type="match status" value="1"/>
</dbReference>
<dbReference type="InterPro" id="IPR039426">
    <property type="entry name" value="TonB-dep_rcpt-like"/>
</dbReference>
<dbReference type="InterPro" id="IPR037066">
    <property type="entry name" value="Plug_dom_sf"/>
</dbReference>
<evidence type="ECO:0000256" key="1">
    <source>
        <dbReference type="ARBA" id="ARBA00004571"/>
    </source>
</evidence>
<evidence type="ECO:0000256" key="4">
    <source>
        <dbReference type="ARBA" id="ARBA00022692"/>
    </source>
</evidence>
<dbReference type="NCBIfam" id="TIGR04057">
    <property type="entry name" value="SusC_RagA_signa"/>
    <property type="match status" value="1"/>
</dbReference>
<dbReference type="InterPro" id="IPR012910">
    <property type="entry name" value="Plug_dom"/>
</dbReference>
<sequence>MFSINPIQINLRHSSSKVLFAALAVACNLDVASAAVPMDNSHGVTHNFNQGKIKIKGKVVDSKTQEPLASVSILAGGVAKGTTDRTGHFEIEVETGALVRFQLIGYEGQTKTFATAQSNAQIALNVTSEALNEVVVTALGIQREEKALGYSISTVKGEELTNAISNNWTDALTGKVAGLNLVKSGAGPLGSNKVILRGETSMTGDNDALIIVDGIIMGGGTKMTGNGNSAYLDGDSPVDFGSSLADINPEDIESVSVLKGPGAAALYGYRGSRGAVIITTKKGKSIRNRIGVTVNSNTAIGTINRWPDYQYEYGQGAIGQDLYYSYGQSEDGASTLSTSSAWGPKFDGQYYYQYDPANYRQTPAERTLWRPYENNRKDLFQTELTSTNSISVSGSTDKTTARFSYTNVTNKWIIPNMGYNRHTIATQFSSKITDKLTLSTKINFNNRGSDNLPNSGYNNQSYMYFVRGIVPNIDAAWLDQNWLPGKEGIEQMTPFSNLLDNPRTISYDMVNAQNKNNLIGNVQLDYKFTNELSLMLRTGIDMGYDKRKQSRPFDTYKYAFGYYREQSIYAEERNSDFLLQYNNQRSENHRFGVSAGGALLNNKYIKDDASANSLIYPNQYKFANARERVLYDPYRAEYAIHSVYGLANYSYKERYFIDFTGRVDWASTLASPKRNEVKPFFYPSVNTSFILSQIFELPKSINYWKLRASIAGVGGGGTKPFNNFYGYSSVIGFNGGLSNPSTVPDENLQAENTLSYELGTDFRMFKDRIKLDLTVYSTLMDRQLIETPVDPSSGYRRKFTNGGEVKTQGIEIALSGDILKSQDKLNWNMYGNFTHYDSEVVSIPASLEGRLILSTLFGSRGTIEAIPGRRFGDIWGLGYERNPDGKIIYADGVPVLAQESRYIGNPNPTTKFGWGNEFKYKGFRFNFLFDGQFGGVGYSLTHAVLMEEGKLKKTLPGRYTGIIGDGVVLNPDGSYSKNTVVATAGDYYARHFNRDNLESNTFSTDFIKLREVRLDYSLPKSFLSRYKIEKASIGLYGRDLFVFTKWPAFDPEFASLTGSGIEKGAEIAQFPSTRTMGVNLSFSF</sequence>
<evidence type="ECO:0000256" key="6">
    <source>
        <dbReference type="ARBA" id="ARBA00023136"/>
    </source>
</evidence>
<evidence type="ECO:0000313" key="12">
    <source>
        <dbReference type="Proteomes" id="UP001500167"/>
    </source>
</evidence>
<evidence type="ECO:0000256" key="7">
    <source>
        <dbReference type="ARBA" id="ARBA00023237"/>
    </source>
</evidence>
<protein>
    <submittedName>
        <fullName evidence="11">SusC/RagA family TonB-linked outer membrane protein</fullName>
    </submittedName>
</protein>
<accession>A0ABP8AI64</accession>
<evidence type="ECO:0000259" key="10">
    <source>
        <dbReference type="Pfam" id="PF07715"/>
    </source>
</evidence>
<dbReference type="SUPFAM" id="SSF56935">
    <property type="entry name" value="Porins"/>
    <property type="match status" value="1"/>
</dbReference>
<evidence type="ECO:0000256" key="8">
    <source>
        <dbReference type="PROSITE-ProRule" id="PRU01360"/>
    </source>
</evidence>
<keyword evidence="7 8" id="KW-0998">Cell outer membrane</keyword>
<evidence type="ECO:0000256" key="9">
    <source>
        <dbReference type="SAM" id="SignalP"/>
    </source>
</evidence>
<comment type="caution">
    <text evidence="11">The sequence shown here is derived from an EMBL/GenBank/DDBJ whole genome shotgun (WGS) entry which is preliminary data.</text>
</comment>
<dbReference type="PANTHER" id="PTHR30069:SF29">
    <property type="entry name" value="HEMOGLOBIN AND HEMOGLOBIN-HAPTOGLOBIN-BINDING PROTEIN 1-RELATED"/>
    <property type="match status" value="1"/>
</dbReference>
<evidence type="ECO:0000256" key="2">
    <source>
        <dbReference type="ARBA" id="ARBA00022448"/>
    </source>
</evidence>
<proteinExistence type="inferred from homology"/>
<keyword evidence="12" id="KW-1185">Reference proteome</keyword>
<dbReference type="Proteomes" id="UP001500167">
    <property type="component" value="Unassembled WGS sequence"/>
</dbReference>
<dbReference type="InterPro" id="IPR036942">
    <property type="entry name" value="Beta-barrel_TonB_sf"/>
</dbReference>
<dbReference type="PANTHER" id="PTHR30069">
    <property type="entry name" value="TONB-DEPENDENT OUTER MEMBRANE RECEPTOR"/>
    <property type="match status" value="1"/>
</dbReference>
<dbReference type="InterPro" id="IPR023996">
    <property type="entry name" value="TonB-dep_OMP_SusC/RagA"/>
</dbReference>
<feature type="domain" description="TonB-dependent receptor plug" evidence="10">
    <location>
        <begin position="148"/>
        <end position="274"/>
    </location>
</feature>
<name>A0ABP8AI64_9SPHI</name>
<gene>
    <name evidence="11" type="ORF">GCM10022218_44590</name>
</gene>
<dbReference type="Pfam" id="PF13715">
    <property type="entry name" value="CarbopepD_reg_2"/>
    <property type="match status" value="1"/>
</dbReference>
<evidence type="ECO:0000256" key="5">
    <source>
        <dbReference type="ARBA" id="ARBA00022729"/>
    </source>
</evidence>
<comment type="similarity">
    <text evidence="8">Belongs to the TonB-dependent receptor family.</text>
</comment>
<dbReference type="Gene3D" id="2.60.40.1120">
    <property type="entry name" value="Carboxypeptidase-like, regulatory domain"/>
    <property type="match status" value="1"/>
</dbReference>
<dbReference type="Gene3D" id="2.170.130.10">
    <property type="entry name" value="TonB-dependent receptor, plug domain"/>
    <property type="match status" value="1"/>
</dbReference>
<organism evidence="11 12">
    <name type="scientific">Sphingobacterium ginsenosidimutans</name>
    <dbReference type="NCBI Taxonomy" id="687845"/>
    <lineage>
        <taxon>Bacteria</taxon>
        <taxon>Pseudomonadati</taxon>
        <taxon>Bacteroidota</taxon>
        <taxon>Sphingobacteriia</taxon>
        <taxon>Sphingobacteriales</taxon>
        <taxon>Sphingobacteriaceae</taxon>
        <taxon>Sphingobacterium</taxon>
    </lineage>
</organism>
<dbReference type="RefSeq" id="WP_346088469.1">
    <property type="nucleotide sequence ID" value="NZ_BAAAZK010000008.1"/>
</dbReference>
<reference evidence="12" key="1">
    <citation type="journal article" date="2019" name="Int. J. Syst. Evol. Microbiol.">
        <title>The Global Catalogue of Microorganisms (GCM) 10K type strain sequencing project: providing services to taxonomists for standard genome sequencing and annotation.</title>
        <authorList>
            <consortium name="The Broad Institute Genomics Platform"/>
            <consortium name="The Broad Institute Genome Sequencing Center for Infectious Disease"/>
            <person name="Wu L."/>
            <person name="Ma J."/>
        </authorList>
    </citation>
    <scope>NUCLEOTIDE SEQUENCE [LARGE SCALE GENOMIC DNA]</scope>
    <source>
        <strain evidence="12">JCM 16722</strain>
    </source>
</reference>
<keyword evidence="5 9" id="KW-0732">Signal</keyword>
<comment type="subcellular location">
    <subcellularLocation>
        <location evidence="1 8">Cell outer membrane</location>
        <topology evidence="1 8">Multi-pass membrane protein</topology>
    </subcellularLocation>
</comment>